<dbReference type="AlphaFoldDB" id="A0A455B317"/>
<protein>
    <submittedName>
        <fullName evidence="3">Uncharacterized protein</fullName>
    </submittedName>
</protein>
<organism evidence="2 3">
    <name type="scientific">Physeter macrocephalus</name>
    <name type="common">Sperm whale</name>
    <name type="synonym">Physeter catodon</name>
    <dbReference type="NCBI Taxonomy" id="9755"/>
    <lineage>
        <taxon>Eukaryota</taxon>
        <taxon>Metazoa</taxon>
        <taxon>Chordata</taxon>
        <taxon>Craniata</taxon>
        <taxon>Vertebrata</taxon>
        <taxon>Euteleostomi</taxon>
        <taxon>Mammalia</taxon>
        <taxon>Eutheria</taxon>
        <taxon>Laurasiatheria</taxon>
        <taxon>Artiodactyla</taxon>
        <taxon>Whippomorpha</taxon>
        <taxon>Cetacea</taxon>
        <taxon>Odontoceti</taxon>
        <taxon>Physeteridae</taxon>
        <taxon>Physeter</taxon>
    </lineage>
</organism>
<dbReference type="RefSeq" id="XP_028338426.1">
    <property type="nucleotide sequence ID" value="XM_028482625.2"/>
</dbReference>
<sequence length="254" mass="26462">MAVARARGTLPCPRLPACPPQAHTWAAEQDPRLRSRAPGSGLLPGSLPPLGPPGAGSALYNSFSPGWPCRTPLVLDPSAQNTPSLRMGTAPHPIPTSTPRKLGWPPRCVLPRPPASSARPAPVPTPCREVCPSCADKPSPESPSPSPCSWLHRSPAPVPVVARTLHGKATEYLLVTTSQAFDTALDVTALLTAHAVPEPWTPSPEPPPCPSSVLQSCASCSRDSSTTQSPVLCSSSKSQSTVYSSVPSSLFTAL</sequence>
<dbReference type="GeneID" id="114484702"/>
<feature type="region of interest" description="Disordered" evidence="1">
    <location>
        <begin position="1"/>
        <end position="57"/>
    </location>
</feature>
<reference evidence="3" key="1">
    <citation type="submission" date="2025-08" db="UniProtKB">
        <authorList>
            <consortium name="RefSeq"/>
        </authorList>
    </citation>
    <scope>IDENTIFICATION</scope>
    <source>
        <tissue evidence="3">Muscle</tissue>
    </source>
</reference>
<evidence type="ECO:0000256" key="1">
    <source>
        <dbReference type="SAM" id="MobiDB-lite"/>
    </source>
</evidence>
<evidence type="ECO:0000313" key="2">
    <source>
        <dbReference type="Proteomes" id="UP000248484"/>
    </source>
</evidence>
<name>A0A455B317_PHYMC</name>
<gene>
    <name evidence="3" type="primary">LOC114484702</name>
</gene>
<proteinExistence type="predicted"/>
<dbReference type="InParanoid" id="A0A455B317"/>
<dbReference type="KEGG" id="pcad:114484702"/>
<evidence type="ECO:0000313" key="3">
    <source>
        <dbReference type="RefSeq" id="XP_028338426.1"/>
    </source>
</evidence>
<keyword evidence="2" id="KW-1185">Reference proteome</keyword>
<accession>A0A455B317</accession>
<dbReference type="Proteomes" id="UP000248484">
    <property type="component" value="Chromosome 21"/>
</dbReference>